<dbReference type="Pfam" id="PF00028">
    <property type="entry name" value="Cadherin"/>
    <property type="match status" value="2"/>
</dbReference>
<dbReference type="PRINTS" id="PR00205">
    <property type="entry name" value="CADHERIN"/>
</dbReference>
<dbReference type="GO" id="GO:0045296">
    <property type="term" value="F:cadherin binding"/>
    <property type="evidence" value="ECO:0007669"/>
    <property type="project" value="TreeGrafter"/>
</dbReference>
<feature type="signal peptide" evidence="7">
    <location>
        <begin position="1"/>
        <end position="29"/>
    </location>
</feature>
<dbReference type="GO" id="GO:0008013">
    <property type="term" value="F:beta-catenin binding"/>
    <property type="evidence" value="ECO:0007669"/>
    <property type="project" value="TreeGrafter"/>
</dbReference>
<keyword evidence="6" id="KW-0812">Transmembrane</keyword>
<dbReference type="InterPro" id="IPR002126">
    <property type="entry name" value="Cadherin-like_dom"/>
</dbReference>
<feature type="domain" description="Cadherin" evidence="8">
    <location>
        <begin position="274"/>
        <end position="350"/>
    </location>
</feature>
<dbReference type="SUPFAM" id="SSF49313">
    <property type="entry name" value="Cadherin-like"/>
    <property type="match status" value="4"/>
</dbReference>
<dbReference type="InterPro" id="IPR039808">
    <property type="entry name" value="Cadherin"/>
</dbReference>
<feature type="domain" description="Cadherin" evidence="8">
    <location>
        <begin position="453"/>
        <end position="558"/>
    </location>
</feature>
<gene>
    <name evidence="10" type="primary">CDHR4</name>
</gene>
<reference evidence="10" key="1">
    <citation type="submission" date="2025-08" db="UniProtKB">
        <authorList>
            <consortium name="RefSeq"/>
        </authorList>
    </citation>
    <scope>IDENTIFICATION</scope>
</reference>
<proteinExistence type="predicted"/>
<dbReference type="PROSITE" id="PS50268">
    <property type="entry name" value="CADHERIN_2"/>
    <property type="match status" value="3"/>
</dbReference>
<evidence type="ECO:0000256" key="7">
    <source>
        <dbReference type="SAM" id="SignalP"/>
    </source>
</evidence>
<dbReference type="SMART" id="SM00112">
    <property type="entry name" value="CA"/>
    <property type="match status" value="3"/>
</dbReference>
<dbReference type="InterPro" id="IPR020894">
    <property type="entry name" value="Cadherin_CS"/>
</dbReference>
<evidence type="ECO:0000256" key="4">
    <source>
        <dbReference type="ARBA" id="ARBA00023136"/>
    </source>
</evidence>
<protein>
    <submittedName>
        <fullName evidence="10">Cadherin-related family member 4</fullName>
    </submittedName>
</protein>
<dbReference type="PANTHER" id="PTHR24027:SF441">
    <property type="entry name" value="CADHERIN DOMAIN-CONTAINING PROTEIN"/>
    <property type="match status" value="1"/>
</dbReference>
<dbReference type="GO" id="GO:0016477">
    <property type="term" value="P:cell migration"/>
    <property type="evidence" value="ECO:0007669"/>
    <property type="project" value="TreeGrafter"/>
</dbReference>
<evidence type="ECO:0000313" key="9">
    <source>
        <dbReference type="Proteomes" id="UP000504612"/>
    </source>
</evidence>
<feature type="domain" description="Cadherin" evidence="8">
    <location>
        <begin position="347"/>
        <end position="454"/>
    </location>
</feature>
<dbReference type="Gene3D" id="2.60.40.60">
    <property type="entry name" value="Cadherins"/>
    <property type="match status" value="4"/>
</dbReference>
<dbReference type="RefSeq" id="XP_026529024.1">
    <property type="nucleotide sequence ID" value="XM_026673239.1"/>
</dbReference>
<evidence type="ECO:0000256" key="6">
    <source>
        <dbReference type="SAM" id="Phobius"/>
    </source>
</evidence>
<evidence type="ECO:0000256" key="2">
    <source>
        <dbReference type="ARBA" id="ARBA00022737"/>
    </source>
</evidence>
<dbReference type="PROSITE" id="PS00232">
    <property type="entry name" value="CADHERIN_1"/>
    <property type="match status" value="1"/>
</dbReference>
<organism evidence="9 10">
    <name type="scientific">Notechis scutatus</name>
    <name type="common">mainland tiger snake</name>
    <dbReference type="NCBI Taxonomy" id="8663"/>
    <lineage>
        <taxon>Eukaryota</taxon>
        <taxon>Metazoa</taxon>
        <taxon>Chordata</taxon>
        <taxon>Craniata</taxon>
        <taxon>Vertebrata</taxon>
        <taxon>Euteleostomi</taxon>
        <taxon>Lepidosauria</taxon>
        <taxon>Squamata</taxon>
        <taxon>Bifurcata</taxon>
        <taxon>Unidentata</taxon>
        <taxon>Episquamata</taxon>
        <taxon>Toxicofera</taxon>
        <taxon>Serpentes</taxon>
        <taxon>Colubroidea</taxon>
        <taxon>Elapidae</taxon>
        <taxon>Hydrophiinae</taxon>
        <taxon>Notechis</taxon>
    </lineage>
</organism>
<dbReference type="Proteomes" id="UP000504612">
    <property type="component" value="Unplaced"/>
</dbReference>
<sequence>MQRLGLVECGWPLFLFLLLLGWMIDPDIGAEAVAFRDLPKTVQLDERAEPNSVVTTFSVNCTNSTDVPATSLKSVTPVSSFFNFLNILSAGNYQVSLSPSAALDARVVNLYALTFTANCRGETEDAQLFVQVNETRRLVCNGVGKNGIGRLPIQVSEDIGPGETIYTTVLKRRGTGNLTFTIEDPSLPFVITPEGALQAPAEGFTREQAGKTFPRKIVVKDSASSSCAVALSIQVNPVYHNKVSFRESSVACTIQESVPPLFNVIQVQASVKPVVYQIISPSTDHFTIEPDTGIIRTTYYLNLKNNPSLANTQLEVKAYNMLNHADYAIIIVNITVKQENLEGPLCSPAVFVTEVPENTSIGRTILSLSCYDPDNINSSLTYKIVDQNPPYSFKMDGPNLQVNSSLDYDSESMATLNFQYKAAILVIDGGSPAQTTTVPVLVTVRRVNEFPPQCSKRVFNVPENTEYGYNIGNVNGSDQDYPFNNIEYSIMDEDAFYINSRTGQLRVLLPLDYEERKVYHLAVILKDLENEAAPNTQKTTTCNVTIFVQDVNDHPPKCKEPFLLRSIYSTQARTIPITDVNCEDEDRGTKLAYNIVHGNVNGRFRMEGQSLFPNTFSYRLDGIYDPLTFVLLVEVTDSVSLPRFTTTVTVVVNVIPWATTVSTTTITTTTTTKKPIVLHRTVTYWAPDPWFVVVLTLTGILFFSALGLLFWQFCRRKSPGELSQALLQNTSKEVGKNYKVTEEARKDVTDLQSLEHQFDGRAQDPISGQYYLFDSSTGARRWV</sequence>
<dbReference type="GO" id="GO:0016342">
    <property type="term" value="C:catenin complex"/>
    <property type="evidence" value="ECO:0007669"/>
    <property type="project" value="TreeGrafter"/>
</dbReference>
<dbReference type="GO" id="GO:0005509">
    <property type="term" value="F:calcium ion binding"/>
    <property type="evidence" value="ECO:0007669"/>
    <property type="project" value="UniProtKB-UniRule"/>
</dbReference>
<dbReference type="FunFam" id="2.60.40.60:FF:000268">
    <property type="entry name" value="Cadherin related family member 4"/>
    <property type="match status" value="1"/>
</dbReference>
<keyword evidence="3 5" id="KW-0106">Calcium</keyword>
<feature type="chain" id="PRO_5027020540" evidence="7">
    <location>
        <begin position="30"/>
        <end position="783"/>
    </location>
</feature>
<keyword evidence="2" id="KW-0677">Repeat</keyword>
<evidence type="ECO:0000256" key="3">
    <source>
        <dbReference type="ARBA" id="ARBA00022837"/>
    </source>
</evidence>
<keyword evidence="7" id="KW-0732">Signal</keyword>
<evidence type="ECO:0000313" key="10">
    <source>
        <dbReference type="RefSeq" id="XP_026529024.1"/>
    </source>
</evidence>
<dbReference type="CDD" id="cd11304">
    <property type="entry name" value="Cadherin_repeat"/>
    <property type="match status" value="3"/>
</dbReference>
<name>A0A6J1UMK1_9SAUR</name>
<dbReference type="GeneID" id="113415720"/>
<keyword evidence="4 6" id="KW-0472">Membrane</keyword>
<keyword evidence="9" id="KW-1185">Reference proteome</keyword>
<dbReference type="InterPro" id="IPR015919">
    <property type="entry name" value="Cadherin-like_sf"/>
</dbReference>
<keyword evidence="6" id="KW-1133">Transmembrane helix</keyword>
<feature type="transmembrane region" description="Helical" evidence="6">
    <location>
        <begin position="690"/>
        <end position="711"/>
    </location>
</feature>
<evidence type="ECO:0000259" key="8">
    <source>
        <dbReference type="PROSITE" id="PS50268"/>
    </source>
</evidence>
<evidence type="ECO:0000256" key="1">
    <source>
        <dbReference type="ARBA" id="ARBA00004370"/>
    </source>
</evidence>
<dbReference type="CTD" id="389118"/>
<accession>A0A6J1UMK1</accession>
<dbReference type="GO" id="GO:0007156">
    <property type="term" value="P:homophilic cell adhesion via plasma membrane adhesion molecules"/>
    <property type="evidence" value="ECO:0007669"/>
    <property type="project" value="InterPro"/>
</dbReference>
<dbReference type="PANTHER" id="PTHR24027">
    <property type="entry name" value="CADHERIN-23"/>
    <property type="match status" value="1"/>
</dbReference>
<comment type="subcellular location">
    <subcellularLocation>
        <location evidence="1">Membrane</location>
    </subcellularLocation>
</comment>
<dbReference type="KEGG" id="nss:113415720"/>
<evidence type="ECO:0000256" key="5">
    <source>
        <dbReference type="PROSITE-ProRule" id="PRU00043"/>
    </source>
</evidence>
<dbReference type="AlphaFoldDB" id="A0A6J1UMK1"/>